<dbReference type="AlphaFoldDB" id="K3WYY2"/>
<dbReference type="EnsemblProtists" id="PYU1_T010181">
    <property type="protein sequence ID" value="PYU1_T010181"/>
    <property type="gene ID" value="PYU1_G010161"/>
</dbReference>
<keyword evidence="1" id="KW-0723">Serine/threonine-protein kinase</keyword>
<dbReference type="GO" id="GO:0004674">
    <property type="term" value="F:protein serine/threonine kinase activity"/>
    <property type="evidence" value="ECO:0007669"/>
    <property type="project" value="UniProtKB-KW"/>
</dbReference>
<keyword evidence="2" id="KW-0808">Transferase</keyword>
<reference evidence="8" key="1">
    <citation type="journal article" date="2010" name="Genome Biol.">
        <title>Genome sequence of the necrotrophic plant pathogen Pythium ultimum reveals original pathogenicity mechanisms and effector repertoire.</title>
        <authorList>
            <person name="Levesque C.A."/>
            <person name="Brouwer H."/>
            <person name="Cano L."/>
            <person name="Hamilton J.P."/>
            <person name="Holt C."/>
            <person name="Huitema E."/>
            <person name="Raffaele S."/>
            <person name="Robideau G.P."/>
            <person name="Thines M."/>
            <person name="Win J."/>
            <person name="Zerillo M.M."/>
            <person name="Beakes G.W."/>
            <person name="Boore J.L."/>
            <person name="Busam D."/>
            <person name="Dumas B."/>
            <person name="Ferriera S."/>
            <person name="Fuerstenberg S.I."/>
            <person name="Gachon C.M."/>
            <person name="Gaulin E."/>
            <person name="Govers F."/>
            <person name="Grenville-Briggs L."/>
            <person name="Horner N."/>
            <person name="Hostetler J."/>
            <person name="Jiang R.H."/>
            <person name="Johnson J."/>
            <person name="Krajaejun T."/>
            <person name="Lin H."/>
            <person name="Meijer H.J."/>
            <person name="Moore B."/>
            <person name="Morris P."/>
            <person name="Phuntmart V."/>
            <person name="Puiu D."/>
            <person name="Shetty J."/>
            <person name="Stajich J.E."/>
            <person name="Tripathy S."/>
            <person name="Wawra S."/>
            <person name="van West P."/>
            <person name="Whitty B.R."/>
            <person name="Coutinho P.M."/>
            <person name="Henrissat B."/>
            <person name="Martin F."/>
            <person name="Thomas P.D."/>
            <person name="Tyler B.M."/>
            <person name="De Vries R.P."/>
            <person name="Kamoun S."/>
            <person name="Yandell M."/>
            <person name="Tisserat N."/>
            <person name="Buell C.R."/>
        </authorList>
    </citation>
    <scope>NUCLEOTIDE SEQUENCE</scope>
    <source>
        <strain evidence="8">DAOM:BR144</strain>
    </source>
</reference>
<evidence type="ECO:0000259" key="6">
    <source>
        <dbReference type="PROSITE" id="PS50011"/>
    </source>
</evidence>
<evidence type="ECO:0000256" key="2">
    <source>
        <dbReference type="ARBA" id="ARBA00022679"/>
    </source>
</evidence>
<accession>K3WYY2</accession>
<name>K3WYY2_GLOUD</name>
<dbReference type="Pfam" id="PF00069">
    <property type="entry name" value="Pkinase"/>
    <property type="match status" value="1"/>
</dbReference>
<dbReference type="PANTHER" id="PTHR24058:SF17">
    <property type="entry name" value="HOMEODOMAIN INTERACTING PROTEIN KINASE, ISOFORM D"/>
    <property type="match status" value="1"/>
</dbReference>
<dbReference type="InterPro" id="IPR011009">
    <property type="entry name" value="Kinase-like_dom_sf"/>
</dbReference>
<dbReference type="GO" id="GO:0005634">
    <property type="term" value="C:nucleus"/>
    <property type="evidence" value="ECO:0007669"/>
    <property type="project" value="TreeGrafter"/>
</dbReference>
<dbReference type="InterPro" id="IPR000719">
    <property type="entry name" value="Prot_kinase_dom"/>
</dbReference>
<dbReference type="Gene3D" id="1.10.510.10">
    <property type="entry name" value="Transferase(Phosphotransferase) domain 1"/>
    <property type="match status" value="1"/>
</dbReference>
<keyword evidence="4" id="KW-0418">Kinase</keyword>
<evidence type="ECO:0000313" key="7">
    <source>
        <dbReference type="EnsemblProtists" id="PYU1_T010181"/>
    </source>
</evidence>
<dbReference type="InParanoid" id="K3WYY2"/>
<dbReference type="GO" id="GO:0005524">
    <property type="term" value="F:ATP binding"/>
    <property type="evidence" value="ECO:0007669"/>
    <property type="project" value="UniProtKB-KW"/>
</dbReference>
<keyword evidence="8" id="KW-1185">Reference proteome</keyword>
<dbReference type="PANTHER" id="PTHR24058">
    <property type="entry name" value="DUAL SPECIFICITY PROTEIN KINASE"/>
    <property type="match status" value="1"/>
</dbReference>
<sequence length="372" mass="42269">MSCIGVPDLLYEAPTTRHQGSQTRNQAATPLLKVVDFGSACRENETVYTYIQSRFYRSPEVLLGIPYNGAIDMWSLGCIAFELLLGLPLFPGVSEHDQLRLIEETLGELPQHLLKKGRNVLKFYDVRIRQHTANFESNEEFVLKSPEQFAKETKSAVRVSKKYFKYSKLDSMISAYPFRDALTPSELQHECERRHAFIHFLKGLLTVDPAARWTANDALQHPFITGERFILEEFLPAVSQPCGTELPCLDNDRFPGFAYQQPDFTNPEVLPQMTYGYVQPVVPMHQRVCPITTGESYYGTAVHDPYCVGPAYYYEQPWFPPPFPANSQMGSPGFHSNGQPNVASYDCTLFQPPPAVPAYYWNPQLYEVSCSH</sequence>
<evidence type="ECO:0000256" key="5">
    <source>
        <dbReference type="ARBA" id="ARBA00022840"/>
    </source>
</evidence>
<dbReference type="SUPFAM" id="SSF56112">
    <property type="entry name" value="Protein kinase-like (PK-like)"/>
    <property type="match status" value="1"/>
</dbReference>
<evidence type="ECO:0000256" key="3">
    <source>
        <dbReference type="ARBA" id="ARBA00022741"/>
    </source>
</evidence>
<feature type="domain" description="Protein kinase" evidence="6">
    <location>
        <begin position="1"/>
        <end position="224"/>
    </location>
</feature>
<dbReference type="EMBL" id="GL376623">
    <property type="status" value="NOT_ANNOTATED_CDS"/>
    <property type="molecule type" value="Genomic_DNA"/>
</dbReference>
<dbReference type="VEuPathDB" id="FungiDB:PYU1_G010161"/>
<dbReference type="HOGENOM" id="CLU_744919_0_0_1"/>
<keyword evidence="5" id="KW-0067">ATP-binding</keyword>
<dbReference type="GO" id="GO:0005737">
    <property type="term" value="C:cytoplasm"/>
    <property type="evidence" value="ECO:0007669"/>
    <property type="project" value="TreeGrafter"/>
</dbReference>
<dbReference type="eggNOG" id="KOG0667">
    <property type="taxonomic scope" value="Eukaryota"/>
</dbReference>
<dbReference type="SMART" id="SM00220">
    <property type="entry name" value="S_TKc"/>
    <property type="match status" value="1"/>
</dbReference>
<evidence type="ECO:0000313" key="8">
    <source>
        <dbReference type="Proteomes" id="UP000019132"/>
    </source>
</evidence>
<organism evidence="7 8">
    <name type="scientific">Globisporangium ultimum (strain ATCC 200006 / CBS 805.95 / DAOM BR144)</name>
    <name type="common">Pythium ultimum</name>
    <dbReference type="NCBI Taxonomy" id="431595"/>
    <lineage>
        <taxon>Eukaryota</taxon>
        <taxon>Sar</taxon>
        <taxon>Stramenopiles</taxon>
        <taxon>Oomycota</taxon>
        <taxon>Peronosporomycetes</taxon>
        <taxon>Pythiales</taxon>
        <taxon>Pythiaceae</taxon>
        <taxon>Globisporangium</taxon>
    </lineage>
</organism>
<proteinExistence type="predicted"/>
<dbReference type="PROSITE" id="PS50011">
    <property type="entry name" value="PROTEIN_KINASE_DOM"/>
    <property type="match status" value="1"/>
</dbReference>
<keyword evidence="3" id="KW-0547">Nucleotide-binding</keyword>
<dbReference type="STRING" id="431595.K3WYY2"/>
<evidence type="ECO:0000256" key="4">
    <source>
        <dbReference type="ARBA" id="ARBA00022777"/>
    </source>
</evidence>
<protein>
    <recommendedName>
        <fullName evidence="6">Protein kinase domain-containing protein</fullName>
    </recommendedName>
</protein>
<dbReference type="Proteomes" id="UP000019132">
    <property type="component" value="Unassembled WGS sequence"/>
</dbReference>
<reference evidence="8" key="2">
    <citation type="submission" date="2010-04" db="EMBL/GenBank/DDBJ databases">
        <authorList>
            <person name="Buell R."/>
            <person name="Hamilton J."/>
            <person name="Hostetler J."/>
        </authorList>
    </citation>
    <scope>NUCLEOTIDE SEQUENCE [LARGE SCALE GENOMIC DNA]</scope>
    <source>
        <strain evidence="8">DAOM:BR144</strain>
    </source>
</reference>
<dbReference type="InterPro" id="IPR050494">
    <property type="entry name" value="Ser_Thr_dual-spec_kinase"/>
</dbReference>
<dbReference type="GO" id="GO:0004713">
    <property type="term" value="F:protein tyrosine kinase activity"/>
    <property type="evidence" value="ECO:0007669"/>
    <property type="project" value="TreeGrafter"/>
</dbReference>
<evidence type="ECO:0000256" key="1">
    <source>
        <dbReference type="ARBA" id="ARBA00022527"/>
    </source>
</evidence>
<reference evidence="7" key="3">
    <citation type="submission" date="2015-02" db="UniProtKB">
        <authorList>
            <consortium name="EnsemblProtists"/>
        </authorList>
    </citation>
    <scope>IDENTIFICATION</scope>
    <source>
        <strain evidence="7">DAOM BR144</strain>
    </source>
</reference>